<evidence type="ECO:0000256" key="1">
    <source>
        <dbReference type="SAM" id="MobiDB-lite"/>
    </source>
</evidence>
<feature type="domain" description="HNH nuclease" evidence="2">
    <location>
        <begin position="439"/>
        <end position="489"/>
    </location>
</feature>
<evidence type="ECO:0000259" key="2">
    <source>
        <dbReference type="SMART" id="SM00507"/>
    </source>
</evidence>
<feature type="region of interest" description="Disordered" evidence="1">
    <location>
        <begin position="501"/>
        <end position="533"/>
    </location>
</feature>
<organism evidence="3">
    <name type="scientific">freshwater metagenome</name>
    <dbReference type="NCBI Taxonomy" id="449393"/>
    <lineage>
        <taxon>unclassified sequences</taxon>
        <taxon>metagenomes</taxon>
        <taxon>ecological metagenomes</taxon>
    </lineage>
</organism>
<proteinExistence type="predicted"/>
<dbReference type="CDD" id="cd00085">
    <property type="entry name" value="HNHc"/>
    <property type="match status" value="1"/>
</dbReference>
<dbReference type="InterPro" id="IPR003615">
    <property type="entry name" value="HNH_nuc"/>
</dbReference>
<sequence>MVGESTIEHMFEGEASKSKKDLEAEQSLGQAHQTGHQQVHASATDRDRGSTSPAHSGDELAAGGATTESSAVESSAVETLTNHVRSLTDDGLVDQSRRIASAIAAAEAELAAVLAEVERRGLHGSWDCPSVERFASWHCQLAPSRAAAITSVGRALTELPVVAAAVVSGQLPLAKSAPIIAIAAPDTEAALVELATHATVSQTRRICASWRRAERVEAEAAAADPSSDDPVLRPRVIVIRDHDGIELRARFDHVNGELVLASLDAAAALVRSERAEAEPVAASLASNATTQFRPASVDDIGRVRLTHDQWRAEGLLRICESSAAARPTGIQRSGFTAQVVVHVPVSTLIDPAILRHPDGHTSSHRSPASGRAGSEPIPTDPTAGMEEATSDDILEPSGARILRNAARWLACDADLLTVLDTDAGDPLHLGRRTTTITPQQRRAVHARFRTCAWPGCASTFVQVHHRHHRAFGGHDDIENLVAECHYHHALIHRRNITVTIDPDGTVHHRRPDGSEVGHEPPPGTSPPVRAGDGLTTLEHRQTEAGINPSDPMRMPQWQGDPFQLAECIDAIFARREAALRRTLPT</sequence>
<feature type="region of interest" description="Disordered" evidence="1">
    <location>
        <begin position="353"/>
        <end position="394"/>
    </location>
</feature>
<feature type="compositionally biased region" description="Low complexity" evidence="1">
    <location>
        <begin position="65"/>
        <end position="77"/>
    </location>
</feature>
<dbReference type="EMBL" id="CAFBNC010000107">
    <property type="protein sequence ID" value="CAB4948493.1"/>
    <property type="molecule type" value="Genomic_DNA"/>
</dbReference>
<protein>
    <submittedName>
        <fullName evidence="3">Unannotated protein</fullName>
    </submittedName>
</protein>
<reference evidence="3" key="1">
    <citation type="submission" date="2020-05" db="EMBL/GenBank/DDBJ databases">
        <authorList>
            <person name="Chiriac C."/>
            <person name="Salcher M."/>
            <person name="Ghai R."/>
            <person name="Kavagutti S V."/>
        </authorList>
    </citation>
    <scope>NUCLEOTIDE SEQUENCE</scope>
</reference>
<accession>A0A6J7K012</accession>
<feature type="region of interest" description="Disordered" evidence="1">
    <location>
        <begin position="1"/>
        <end position="77"/>
    </location>
</feature>
<dbReference type="SMART" id="SM00507">
    <property type="entry name" value="HNHc"/>
    <property type="match status" value="1"/>
</dbReference>
<dbReference type="AlphaFoldDB" id="A0A6J7K012"/>
<feature type="compositionally biased region" description="Basic and acidic residues" evidence="1">
    <location>
        <begin position="1"/>
        <end position="23"/>
    </location>
</feature>
<gene>
    <name evidence="3" type="ORF">UFOPK3733_01728</name>
</gene>
<evidence type="ECO:0000313" key="3">
    <source>
        <dbReference type="EMBL" id="CAB4948493.1"/>
    </source>
</evidence>
<feature type="compositionally biased region" description="Polar residues" evidence="1">
    <location>
        <begin position="27"/>
        <end position="41"/>
    </location>
</feature>
<name>A0A6J7K012_9ZZZZ</name>